<keyword evidence="5" id="KW-0175">Coiled coil</keyword>
<dbReference type="PROSITE" id="PS00518">
    <property type="entry name" value="ZF_RING_1"/>
    <property type="match status" value="1"/>
</dbReference>
<feature type="region of interest" description="Disordered" evidence="6">
    <location>
        <begin position="319"/>
        <end position="364"/>
    </location>
</feature>
<evidence type="ECO:0000256" key="4">
    <source>
        <dbReference type="PROSITE-ProRule" id="PRU00175"/>
    </source>
</evidence>
<keyword evidence="2 4" id="KW-0863">Zinc-finger</keyword>
<keyword evidence="3" id="KW-0862">Zinc</keyword>
<evidence type="ECO:0000313" key="9">
    <source>
        <dbReference type="Proteomes" id="UP001175227"/>
    </source>
</evidence>
<evidence type="ECO:0000256" key="1">
    <source>
        <dbReference type="ARBA" id="ARBA00022723"/>
    </source>
</evidence>
<dbReference type="AlphaFoldDB" id="A0AA39UH73"/>
<dbReference type="InterPro" id="IPR001841">
    <property type="entry name" value="Znf_RING"/>
</dbReference>
<dbReference type="InterPro" id="IPR027370">
    <property type="entry name" value="Znf-RING_euk"/>
</dbReference>
<dbReference type="PROSITE" id="PS50089">
    <property type="entry name" value="ZF_RING_2"/>
    <property type="match status" value="1"/>
</dbReference>
<sequence length="364" mass="39236">MATQCPICLSSLTDPVCPPCGHIFCSSCLRRAVMQVTNGFQAPCPCCRKVFHIAIPDNRYLPPQFRPFVVDHIRSVYISTDDSQDLQDTRQLNESLERENRQLRERIRELEADGASYHGSDESEDALDAPILLPSFAGTNSDPVISSNLSNSMNIAGDSAHPRRSSSFGPETQFIHPPNTIHTGPARLLAPGSAMEPNRPNSSQTIVGMFAFTRPETRATTSARPGAVSMSSTMGNGASTSVFTDLFSRPESQHSIPSHQWGSGLPSTALPSFVNIGGVSLSGLNNAGQWAIPLNHALNMPNHPILAPQLLNSARIRRSYARRESQHRMATPAPAGQGPSAMGFTMVDVPAPSPSSGTESRRPS</sequence>
<proteinExistence type="predicted"/>
<dbReference type="CDD" id="cd16449">
    <property type="entry name" value="RING-HC"/>
    <property type="match status" value="1"/>
</dbReference>
<organism evidence="8 9">
    <name type="scientific">Armillaria novae-zelandiae</name>
    <dbReference type="NCBI Taxonomy" id="153914"/>
    <lineage>
        <taxon>Eukaryota</taxon>
        <taxon>Fungi</taxon>
        <taxon>Dikarya</taxon>
        <taxon>Basidiomycota</taxon>
        <taxon>Agaricomycotina</taxon>
        <taxon>Agaricomycetes</taxon>
        <taxon>Agaricomycetidae</taxon>
        <taxon>Agaricales</taxon>
        <taxon>Marasmiineae</taxon>
        <taxon>Physalacriaceae</taxon>
        <taxon>Armillaria</taxon>
    </lineage>
</organism>
<reference evidence="8" key="1">
    <citation type="submission" date="2023-06" db="EMBL/GenBank/DDBJ databases">
        <authorList>
            <consortium name="Lawrence Berkeley National Laboratory"/>
            <person name="Ahrendt S."/>
            <person name="Sahu N."/>
            <person name="Indic B."/>
            <person name="Wong-Bajracharya J."/>
            <person name="Merenyi Z."/>
            <person name="Ke H.-M."/>
            <person name="Monk M."/>
            <person name="Kocsube S."/>
            <person name="Drula E."/>
            <person name="Lipzen A."/>
            <person name="Balint B."/>
            <person name="Henrissat B."/>
            <person name="Andreopoulos B."/>
            <person name="Martin F.M."/>
            <person name="Harder C.B."/>
            <person name="Rigling D."/>
            <person name="Ford K.L."/>
            <person name="Foster G.D."/>
            <person name="Pangilinan J."/>
            <person name="Papanicolaou A."/>
            <person name="Barry K."/>
            <person name="LaButti K."/>
            <person name="Viragh M."/>
            <person name="Koriabine M."/>
            <person name="Yan M."/>
            <person name="Riley R."/>
            <person name="Champramary S."/>
            <person name="Plett K.L."/>
            <person name="Tsai I.J."/>
            <person name="Slot J."/>
            <person name="Sipos G."/>
            <person name="Plett J."/>
            <person name="Nagy L.G."/>
            <person name="Grigoriev I.V."/>
        </authorList>
    </citation>
    <scope>NUCLEOTIDE SEQUENCE</scope>
    <source>
        <strain evidence="8">ICMP 16352</strain>
    </source>
</reference>
<keyword evidence="9" id="KW-1185">Reference proteome</keyword>
<feature type="coiled-coil region" evidence="5">
    <location>
        <begin position="86"/>
        <end position="113"/>
    </location>
</feature>
<dbReference type="InterPro" id="IPR017907">
    <property type="entry name" value="Znf_RING_CS"/>
</dbReference>
<protein>
    <recommendedName>
        <fullName evidence="7">RING-type domain-containing protein</fullName>
    </recommendedName>
</protein>
<dbReference type="SUPFAM" id="SSF57850">
    <property type="entry name" value="RING/U-box"/>
    <property type="match status" value="1"/>
</dbReference>
<evidence type="ECO:0000256" key="6">
    <source>
        <dbReference type="SAM" id="MobiDB-lite"/>
    </source>
</evidence>
<evidence type="ECO:0000256" key="5">
    <source>
        <dbReference type="SAM" id="Coils"/>
    </source>
</evidence>
<dbReference type="GO" id="GO:0008270">
    <property type="term" value="F:zinc ion binding"/>
    <property type="evidence" value="ECO:0007669"/>
    <property type="project" value="UniProtKB-KW"/>
</dbReference>
<dbReference type="InterPro" id="IPR013083">
    <property type="entry name" value="Znf_RING/FYVE/PHD"/>
</dbReference>
<evidence type="ECO:0000256" key="2">
    <source>
        <dbReference type="ARBA" id="ARBA00022771"/>
    </source>
</evidence>
<dbReference type="PANTHER" id="PTHR23327">
    <property type="entry name" value="RING FINGER PROTEIN 127"/>
    <property type="match status" value="1"/>
</dbReference>
<evidence type="ECO:0000259" key="7">
    <source>
        <dbReference type="PROSITE" id="PS50089"/>
    </source>
</evidence>
<dbReference type="Proteomes" id="UP001175227">
    <property type="component" value="Unassembled WGS sequence"/>
</dbReference>
<dbReference type="Pfam" id="PF13445">
    <property type="entry name" value="zf-RING_UBOX"/>
    <property type="match status" value="1"/>
</dbReference>
<comment type="caution">
    <text evidence="8">The sequence shown here is derived from an EMBL/GenBank/DDBJ whole genome shotgun (WGS) entry which is preliminary data.</text>
</comment>
<name>A0AA39UH73_9AGAR</name>
<dbReference type="EMBL" id="JAUEPR010000002">
    <property type="protein sequence ID" value="KAK0489237.1"/>
    <property type="molecule type" value="Genomic_DNA"/>
</dbReference>
<feature type="domain" description="RING-type" evidence="7">
    <location>
        <begin position="5"/>
        <end position="48"/>
    </location>
</feature>
<evidence type="ECO:0000256" key="3">
    <source>
        <dbReference type="ARBA" id="ARBA00022833"/>
    </source>
</evidence>
<dbReference type="Gene3D" id="3.30.40.10">
    <property type="entry name" value="Zinc/RING finger domain, C3HC4 (zinc finger)"/>
    <property type="match status" value="1"/>
</dbReference>
<dbReference type="SMART" id="SM00184">
    <property type="entry name" value="RING"/>
    <property type="match status" value="1"/>
</dbReference>
<evidence type="ECO:0000313" key="8">
    <source>
        <dbReference type="EMBL" id="KAK0489237.1"/>
    </source>
</evidence>
<dbReference type="CDD" id="cd14724">
    <property type="entry name" value="ZIP_Gal4-like_1"/>
    <property type="match status" value="1"/>
</dbReference>
<accession>A0AA39UH73</accession>
<keyword evidence="1" id="KW-0479">Metal-binding</keyword>
<gene>
    <name evidence="8" type="ORF">IW261DRAFT_1443862</name>
</gene>